<evidence type="ECO:0000259" key="11">
    <source>
        <dbReference type="Pfam" id="PF08234"/>
    </source>
</evidence>
<evidence type="ECO:0000256" key="2">
    <source>
        <dbReference type="ARBA" id="ARBA00006379"/>
    </source>
</evidence>
<evidence type="ECO:0000313" key="12">
    <source>
        <dbReference type="EMBL" id="EGD82994.1"/>
    </source>
</evidence>
<dbReference type="PANTHER" id="PTHR14281:SF0">
    <property type="entry name" value="KINETOCHORE PROTEIN SPC25"/>
    <property type="match status" value="1"/>
</dbReference>
<dbReference type="Gene3D" id="3.30.457.50">
    <property type="entry name" value="Chromosome segregation protein Spc25"/>
    <property type="match status" value="1"/>
</dbReference>
<evidence type="ECO:0000256" key="3">
    <source>
        <dbReference type="ARBA" id="ARBA00022454"/>
    </source>
</evidence>
<reference evidence="12" key="1">
    <citation type="submission" date="2009-08" db="EMBL/GenBank/DDBJ databases">
        <title>Annotation of Salpingoeca rosetta.</title>
        <authorList>
            <consortium name="The Broad Institute Genome Sequencing Platform"/>
            <person name="Russ C."/>
            <person name="Cuomo C."/>
            <person name="Burger G."/>
            <person name="Gray M.W."/>
            <person name="Holland P.W.H."/>
            <person name="King N."/>
            <person name="Lang F.B.F."/>
            <person name="Roger A.J."/>
            <person name="Ruiz-Trillo I."/>
            <person name="Young S.K."/>
            <person name="Zeng Q."/>
            <person name="Gargeya S."/>
            <person name="Alvarado L."/>
            <person name="Berlin A."/>
            <person name="Chapman S.B."/>
            <person name="Chen Z."/>
            <person name="Freedman E."/>
            <person name="Gellesch M."/>
            <person name="Goldberg J."/>
            <person name="Griggs A."/>
            <person name="Gujja S."/>
            <person name="Heilman E."/>
            <person name="Heiman D."/>
            <person name="Howarth C."/>
            <person name="Mehta T."/>
            <person name="Neiman D."/>
            <person name="Pearson M."/>
            <person name="Roberts A."/>
            <person name="Saif S."/>
            <person name="Shea T."/>
            <person name="Shenoy N."/>
            <person name="Sisk P."/>
            <person name="Stolte C."/>
            <person name="Sykes S."/>
            <person name="White J."/>
            <person name="Yandava C."/>
            <person name="Haas B."/>
            <person name="Nusbaum C."/>
            <person name="Birren B."/>
        </authorList>
    </citation>
    <scope>NUCLEOTIDE SEQUENCE [LARGE SCALE GENOMIC DNA]</scope>
    <source>
        <strain evidence="12">ATCC 50818</strain>
    </source>
</reference>
<evidence type="ECO:0000256" key="10">
    <source>
        <dbReference type="SAM" id="MobiDB-lite"/>
    </source>
</evidence>
<dbReference type="STRING" id="946362.F2U653"/>
<feature type="domain" description="Chromosome segregation protein Spc25 C-terminal" evidence="11">
    <location>
        <begin position="152"/>
        <end position="220"/>
    </location>
</feature>
<dbReference type="AlphaFoldDB" id="F2U653"/>
<dbReference type="FunCoup" id="F2U653">
    <property type="interactions" value="325"/>
</dbReference>
<keyword evidence="13" id="KW-1185">Reference proteome</keyword>
<dbReference type="GO" id="GO:0031262">
    <property type="term" value="C:Ndc80 complex"/>
    <property type="evidence" value="ECO:0007669"/>
    <property type="project" value="InterPro"/>
</dbReference>
<keyword evidence="8 9" id="KW-0137">Centromere</keyword>
<dbReference type="GO" id="GO:0007059">
    <property type="term" value="P:chromosome segregation"/>
    <property type="evidence" value="ECO:0007669"/>
    <property type="project" value="InterPro"/>
</dbReference>
<dbReference type="CDD" id="cd23784">
    <property type="entry name" value="RWD_Spc25"/>
    <property type="match status" value="1"/>
</dbReference>
<dbReference type="KEGG" id="sre:PTSG_03630"/>
<dbReference type="GO" id="GO:0051301">
    <property type="term" value="P:cell division"/>
    <property type="evidence" value="ECO:0007669"/>
    <property type="project" value="UniProtKB-UniRule"/>
</dbReference>
<evidence type="ECO:0000256" key="1">
    <source>
        <dbReference type="ARBA" id="ARBA00004584"/>
    </source>
</evidence>
<evidence type="ECO:0000256" key="7">
    <source>
        <dbReference type="ARBA" id="ARBA00023306"/>
    </source>
</evidence>
<dbReference type="RefSeq" id="XP_004995358.1">
    <property type="nucleotide sequence ID" value="XM_004995301.1"/>
</dbReference>
<evidence type="ECO:0000313" key="13">
    <source>
        <dbReference type="Proteomes" id="UP000007799"/>
    </source>
</evidence>
<sequence>MEDPQLAQIQQQVAEAQHEFDTWVSSVNNTFETKQQEHKRSVLASRDNIKHLREQISSKATEKQANEKVARKQEQERNDIEDKISAVHKETEQLLSVDQRLNQEIAALNAEKDRVLQEIEEVKQENDSACARKTQGIEWYQDRLGWSMKTKKRDTLSMRFTQIDPDDRDRPFSFDLVVKPNDTYEAVNMEPKIDVQPLLDELNTNNNLGRFLFRVRNAFKASL</sequence>
<evidence type="ECO:0000256" key="8">
    <source>
        <dbReference type="ARBA" id="ARBA00023328"/>
    </source>
</evidence>
<dbReference type="InterPro" id="IPR045143">
    <property type="entry name" value="Spc25"/>
</dbReference>
<dbReference type="GO" id="GO:0005634">
    <property type="term" value="C:nucleus"/>
    <property type="evidence" value="ECO:0007669"/>
    <property type="project" value="UniProtKB-SubCell"/>
</dbReference>
<keyword evidence="7 9" id="KW-0131">Cell cycle</keyword>
<dbReference type="Pfam" id="PF08234">
    <property type="entry name" value="Spindle_Spc25"/>
    <property type="match status" value="1"/>
</dbReference>
<proteinExistence type="inferred from homology"/>
<dbReference type="GeneID" id="16075940"/>
<dbReference type="EMBL" id="GL832962">
    <property type="protein sequence ID" value="EGD82994.1"/>
    <property type="molecule type" value="Genomic_DNA"/>
</dbReference>
<evidence type="ECO:0000256" key="5">
    <source>
        <dbReference type="ARBA" id="ARBA00022776"/>
    </source>
</evidence>
<keyword evidence="9" id="KW-0995">Kinetochore</keyword>
<keyword evidence="6" id="KW-0175">Coiled coil</keyword>
<keyword evidence="9" id="KW-0539">Nucleus</keyword>
<evidence type="ECO:0000256" key="4">
    <source>
        <dbReference type="ARBA" id="ARBA00022618"/>
    </source>
</evidence>
<dbReference type="eggNOG" id="ENOG502RYEE">
    <property type="taxonomic scope" value="Eukaryota"/>
</dbReference>
<dbReference type="InParanoid" id="F2U653"/>
<comment type="subunit">
    <text evidence="9">Component of the NDC80 complex.</text>
</comment>
<keyword evidence="3 9" id="KW-0158">Chromosome</keyword>
<dbReference type="OMA" id="HCENIER"/>
<comment type="similarity">
    <text evidence="2 9">Belongs to the SPC25 family.</text>
</comment>
<comment type="subcellular location">
    <subcellularLocation>
        <location evidence="1">Chromosome</location>
        <location evidence="1">Centromere</location>
    </subcellularLocation>
    <subcellularLocation>
        <location evidence="9">Nucleus</location>
    </subcellularLocation>
    <subcellularLocation>
        <location evidence="9">Chromosome</location>
        <location evidence="9">Centromere</location>
        <location evidence="9">Kinetochore</location>
    </subcellularLocation>
</comment>
<keyword evidence="5 9" id="KW-0498">Mitosis</keyword>
<dbReference type="PANTHER" id="PTHR14281">
    <property type="entry name" value="KINETOCHORE PROTEIN SPC25-RELATED"/>
    <property type="match status" value="1"/>
</dbReference>
<feature type="region of interest" description="Disordered" evidence="10">
    <location>
        <begin position="54"/>
        <end position="79"/>
    </location>
</feature>
<dbReference type="Proteomes" id="UP000007799">
    <property type="component" value="Unassembled WGS sequence"/>
</dbReference>
<evidence type="ECO:0000256" key="9">
    <source>
        <dbReference type="RuleBase" id="RU367150"/>
    </source>
</evidence>
<dbReference type="InterPro" id="IPR013255">
    <property type="entry name" value="Spc25_C"/>
</dbReference>
<name>F2U653_SALR5</name>
<keyword evidence="4 9" id="KW-0132">Cell division</keyword>
<accession>F2U653</accession>
<protein>
    <recommendedName>
        <fullName evidence="9">Kinetochore protein SPC25</fullName>
    </recommendedName>
</protein>
<evidence type="ECO:0000256" key="6">
    <source>
        <dbReference type="ARBA" id="ARBA00023054"/>
    </source>
</evidence>
<comment type="function">
    <text evidence="9">Acts as a component of the essential kinetochore-associated NDC80 complex, which is required for chromosome segregation and spindle checkpoint activity.</text>
</comment>
<gene>
    <name evidence="12" type="ORF">PTSG_03630</name>
</gene>
<organism evidence="13">
    <name type="scientific">Salpingoeca rosetta (strain ATCC 50818 / BSB-021)</name>
    <dbReference type="NCBI Taxonomy" id="946362"/>
    <lineage>
        <taxon>Eukaryota</taxon>
        <taxon>Choanoflagellata</taxon>
        <taxon>Craspedida</taxon>
        <taxon>Salpingoecidae</taxon>
        <taxon>Salpingoeca</taxon>
    </lineage>
</organism>